<comment type="caution">
    <text evidence="1">The sequence shown here is derived from an EMBL/GenBank/DDBJ whole genome shotgun (WGS) entry which is preliminary data.</text>
</comment>
<proteinExistence type="predicted"/>
<evidence type="ECO:0000313" key="2">
    <source>
        <dbReference type="Proteomes" id="UP000036464"/>
    </source>
</evidence>
<organism evidence="1 2">
    <name type="scientific">Mycolicibacter heraklionensis</name>
    <dbReference type="NCBI Taxonomy" id="512402"/>
    <lineage>
        <taxon>Bacteria</taxon>
        <taxon>Bacillati</taxon>
        <taxon>Actinomycetota</taxon>
        <taxon>Actinomycetes</taxon>
        <taxon>Mycobacteriales</taxon>
        <taxon>Mycobacteriaceae</taxon>
        <taxon>Mycolicibacter</taxon>
    </lineage>
</organism>
<accession>A0ABR5FKQ1</accession>
<sequence length="65" mass="7099">MITWLSDRNDPRVQAALERSCGVCTAPAGHDCHTIIAPWRALSTGIVHMTRVPKRALFGTENPAT</sequence>
<keyword evidence="2" id="KW-1185">Reference proteome</keyword>
<evidence type="ECO:0000313" key="1">
    <source>
        <dbReference type="EMBL" id="KLO31598.1"/>
    </source>
</evidence>
<dbReference type="EMBL" id="LDPO01000001">
    <property type="protein sequence ID" value="KLO31598.1"/>
    <property type="molecule type" value="Genomic_DNA"/>
</dbReference>
<dbReference type="RefSeq" id="WP_047317384.1">
    <property type="nucleotide sequence ID" value="NZ_LDPO01000001.1"/>
</dbReference>
<dbReference type="Proteomes" id="UP000036464">
    <property type="component" value="Unassembled WGS sequence"/>
</dbReference>
<name>A0ABR5FKQ1_9MYCO</name>
<protein>
    <submittedName>
        <fullName evidence="1">Uncharacterized protein</fullName>
    </submittedName>
</protein>
<reference evidence="1 2" key="1">
    <citation type="submission" date="2015-05" db="EMBL/GenBank/DDBJ databases">
        <title>Genome sequence of Mycobacterium heraklionense Davo strain.</title>
        <authorList>
            <person name="Greninger A.L."/>
            <person name="Cunningham G."/>
            <person name="Miller S."/>
        </authorList>
    </citation>
    <scope>NUCLEOTIDE SEQUENCE [LARGE SCALE GENOMIC DNA]</scope>
    <source>
        <strain evidence="1 2">Davo</strain>
    </source>
</reference>
<gene>
    <name evidence="1" type="ORF">ABW16_01840</name>
</gene>